<dbReference type="FunFam" id="1.10.10.60:FF:000001">
    <property type="entry name" value="MYB-related transcription factor"/>
    <property type="match status" value="1"/>
</dbReference>
<reference evidence="8" key="1">
    <citation type="submission" date="2016-06" db="EMBL/GenBank/DDBJ databases">
        <title>Parallel loss of symbiosis genes in relatives of nitrogen-fixing non-legume Parasponia.</title>
        <authorList>
            <person name="Van Velzen R."/>
            <person name="Holmer R."/>
            <person name="Bu F."/>
            <person name="Rutten L."/>
            <person name="Van Zeijl A."/>
            <person name="Liu W."/>
            <person name="Santuari L."/>
            <person name="Cao Q."/>
            <person name="Sharma T."/>
            <person name="Shen D."/>
            <person name="Roswanjaya Y."/>
            <person name="Wardhani T."/>
            <person name="Kalhor M.S."/>
            <person name="Jansen J."/>
            <person name="Van den Hoogen J."/>
            <person name="Gungor B."/>
            <person name="Hartog M."/>
            <person name="Hontelez J."/>
            <person name="Verver J."/>
            <person name="Yang W.-C."/>
            <person name="Schijlen E."/>
            <person name="Repin R."/>
            <person name="Schilthuizen M."/>
            <person name="Schranz E."/>
            <person name="Heidstra R."/>
            <person name="Miyata K."/>
            <person name="Fedorova E."/>
            <person name="Kohlen W."/>
            <person name="Bisseling T."/>
            <person name="Smit S."/>
            <person name="Geurts R."/>
        </authorList>
    </citation>
    <scope>NUCLEOTIDE SEQUENCE [LARGE SCALE GENOMIC DNA]</scope>
    <source>
        <strain evidence="8">cv. RG33-2</strain>
    </source>
</reference>
<comment type="subcellular location">
    <subcellularLocation>
        <location evidence="1">Nucleus</location>
    </subcellularLocation>
</comment>
<dbReference type="OrthoDB" id="1137871at2759"/>
<protein>
    <submittedName>
        <fullName evidence="7">MYB transcription factor</fullName>
    </submittedName>
</protein>
<organism evidence="7 8">
    <name type="scientific">Trema orientale</name>
    <name type="common">Charcoal tree</name>
    <name type="synonym">Celtis orientalis</name>
    <dbReference type="NCBI Taxonomy" id="63057"/>
    <lineage>
        <taxon>Eukaryota</taxon>
        <taxon>Viridiplantae</taxon>
        <taxon>Streptophyta</taxon>
        <taxon>Embryophyta</taxon>
        <taxon>Tracheophyta</taxon>
        <taxon>Spermatophyta</taxon>
        <taxon>Magnoliopsida</taxon>
        <taxon>eudicotyledons</taxon>
        <taxon>Gunneridae</taxon>
        <taxon>Pentapetalae</taxon>
        <taxon>rosids</taxon>
        <taxon>fabids</taxon>
        <taxon>Rosales</taxon>
        <taxon>Cannabaceae</taxon>
        <taxon>Trema</taxon>
    </lineage>
</organism>
<evidence type="ECO:0000256" key="2">
    <source>
        <dbReference type="ARBA" id="ARBA00022737"/>
    </source>
</evidence>
<dbReference type="Gene3D" id="1.10.10.60">
    <property type="entry name" value="Homeodomain-like"/>
    <property type="match status" value="2"/>
</dbReference>
<dbReference type="SUPFAM" id="SSF46689">
    <property type="entry name" value="Homeodomain-like"/>
    <property type="match status" value="1"/>
</dbReference>
<feature type="domain" description="HTH myb-type" evidence="6">
    <location>
        <begin position="62"/>
        <end position="116"/>
    </location>
</feature>
<dbReference type="SMART" id="SM00717">
    <property type="entry name" value="SANT"/>
    <property type="match status" value="2"/>
</dbReference>
<evidence type="ECO:0000256" key="3">
    <source>
        <dbReference type="ARBA" id="ARBA00023125"/>
    </source>
</evidence>
<keyword evidence="8" id="KW-1185">Reference proteome</keyword>
<dbReference type="InterPro" id="IPR009057">
    <property type="entry name" value="Homeodomain-like_sf"/>
</dbReference>
<dbReference type="GO" id="GO:0005634">
    <property type="term" value="C:nucleus"/>
    <property type="evidence" value="ECO:0007669"/>
    <property type="project" value="UniProtKB-SubCell"/>
</dbReference>
<dbReference type="PROSITE" id="PS50090">
    <property type="entry name" value="MYB_LIKE"/>
    <property type="match status" value="2"/>
</dbReference>
<feature type="domain" description="Myb-like" evidence="5">
    <location>
        <begin position="9"/>
        <end position="61"/>
    </location>
</feature>
<evidence type="ECO:0000256" key="4">
    <source>
        <dbReference type="ARBA" id="ARBA00023242"/>
    </source>
</evidence>
<dbReference type="CDD" id="cd00167">
    <property type="entry name" value="SANT"/>
    <property type="match status" value="2"/>
</dbReference>
<dbReference type="InterPro" id="IPR015495">
    <property type="entry name" value="Myb_TF_plants"/>
</dbReference>
<keyword evidence="4" id="KW-0539">Nucleus</keyword>
<dbReference type="STRING" id="63057.A0A2P5E7V4"/>
<dbReference type="InterPro" id="IPR017930">
    <property type="entry name" value="Myb_dom"/>
</dbReference>
<evidence type="ECO:0000313" key="7">
    <source>
        <dbReference type="EMBL" id="PON81631.1"/>
    </source>
</evidence>
<keyword evidence="3" id="KW-0238">DNA-binding</keyword>
<evidence type="ECO:0000259" key="6">
    <source>
        <dbReference type="PROSITE" id="PS51294"/>
    </source>
</evidence>
<dbReference type="AlphaFoldDB" id="A0A2P5E7V4"/>
<name>A0A2P5E7V4_TREOI</name>
<evidence type="ECO:0000313" key="8">
    <source>
        <dbReference type="Proteomes" id="UP000237000"/>
    </source>
</evidence>
<dbReference type="Proteomes" id="UP000237000">
    <property type="component" value="Unassembled WGS sequence"/>
</dbReference>
<dbReference type="InterPro" id="IPR001005">
    <property type="entry name" value="SANT/Myb"/>
</dbReference>
<feature type="domain" description="Myb-like" evidence="5">
    <location>
        <begin position="62"/>
        <end position="112"/>
    </location>
</feature>
<dbReference type="FunCoup" id="A0A2P5E7V4">
    <property type="interactions" value="1"/>
</dbReference>
<accession>A0A2P5E7V4</accession>
<evidence type="ECO:0000256" key="1">
    <source>
        <dbReference type="ARBA" id="ARBA00004123"/>
    </source>
</evidence>
<keyword evidence="2" id="KW-0677">Repeat</keyword>
<gene>
    <name evidence="7" type="primary">TorMYB45</name>
    <name evidence="7" type="ORF">TorRG33x02_225850</name>
</gene>
<comment type="caution">
    <text evidence="7">The sequence shown here is derived from an EMBL/GenBank/DDBJ whole genome shotgun (WGS) entry which is preliminary data.</text>
</comment>
<dbReference type="InParanoid" id="A0A2P5E7V4"/>
<dbReference type="PANTHER" id="PTHR47999:SF96">
    <property type="entry name" value="TRANSCRIPTION REPRESSOR MYB6-LIKE"/>
    <property type="match status" value="1"/>
</dbReference>
<dbReference type="EMBL" id="JXTC01000212">
    <property type="protein sequence ID" value="PON81631.1"/>
    <property type="molecule type" value="Genomic_DNA"/>
</dbReference>
<dbReference type="GO" id="GO:0003677">
    <property type="term" value="F:DNA binding"/>
    <property type="evidence" value="ECO:0007669"/>
    <property type="project" value="UniProtKB-KW"/>
</dbReference>
<sequence>MGRKPCCEKEGLNRGAWSTMEDKILADYVKIHGEGKWRDLPQRAGLKRCGKSCRLRWLNYLRPNIRRGNISTDEEDLIVRLHKLLGNRWALIAGRLPGRTDNEIKNYWNTNLRKRVLDNIGIKGQSSSEELVKPATKRTQLTAQQSSGHVIRTKAVRCSKVAIPSWLLLDDQDKNIIGQNSVPLKEILSDQSKSRSFSSSTTTSENVNSSDFLIDFDFGKVLMSDDIDHQAKDRTGKSIGPSSVDQIARCSFDDIYDPYLLVGDPFYQGLDDLDEISCFLNSGGEDQLVIN</sequence>
<feature type="domain" description="HTH myb-type" evidence="6">
    <location>
        <begin position="9"/>
        <end position="61"/>
    </location>
</feature>
<dbReference type="PROSITE" id="PS51294">
    <property type="entry name" value="HTH_MYB"/>
    <property type="match status" value="2"/>
</dbReference>
<proteinExistence type="predicted"/>
<dbReference type="PANTHER" id="PTHR47999">
    <property type="entry name" value="TRANSCRIPTION FACTOR MYB8-RELATED-RELATED"/>
    <property type="match status" value="1"/>
</dbReference>
<evidence type="ECO:0000259" key="5">
    <source>
        <dbReference type="PROSITE" id="PS50090"/>
    </source>
</evidence>
<dbReference type="Pfam" id="PF00249">
    <property type="entry name" value="Myb_DNA-binding"/>
    <property type="match status" value="2"/>
</dbReference>